<evidence type="ECO:0000256" key="3">
    <source>
        <dbReference type="ARBA" id="ARBA00022989"/>
    </source>
</evidence>
<dbReference type="InterPro" id="IPR051533">
    <property type="entry name" value="WaaL-like"/>
</dbReference>
<keyword evidence="4 5" id="KW-0472">Membrane</keyword>
<dbReference type="PANTHER" id="PTHR37422:SF13">
    <property type="entry name" value="LIPOPOLYSACCHARIDE BIOSYNTHESIS PROTEIN PA4999-RELATED"/>
    <property type="match status" value="1"/>
</dbReference>
<feature type="transmembrane region" description="Helical" evidence="5">
    <location>
        <begin position="290"/>
        <end position="310"/>
    </location>
</feature>
<dbReference type="OrthoDB" id="9806320at2"/>
<evidence type="ECO:0000313" key="7">
    <source>
        <dbReference type="EMBL" id="CDZ24395.1"/>
    </source>
</evidence>
<evidence type="ECO:0000256" key="4">
    <source>
        <dbReference type="ARBA" id="ARBA00023136"/>
    </source>
</evidence>
<dbReference type="PATRIC" id="fig|29343.3.peg.1350"/>
<dbReference type="Pfam" id="PF04932">
    <property type="entry name" value="Wzy_C"/>
    <property type="match status" value="1"/>
</dbReference>
<keyword evidence="2 5" id="KW-0812">Transmembrane</keyword>
<keyword evidence="3 5" id="KW-1133">Transmembrane helix</keyword>
<reference evidence="8" key="1">
    <citation type="submission" date="2014-07" db="EMBL/GenBank/DDBJ databases">
        <authorList>
            <person name="Wibberg D."/>
        </authorList>
    </citation>
    <scope>NUCLEOTIDE SEQUENCE [LARGE SCALE GENOMIC DNA]</scope>
    <source>
        <strain evidence="8">DG5</strain>
    </source>
</reference>
<dbReference type="EMBL" id="LM995447">
    <property type="protein sequence ID" value="CDZ24395.1"/>
    <property type="molecule type" value="Genomic_DNA"/>
</dbReference>
<feature type="transmembrane region" description="Helical" evidence="5">
    <location>
        <begin position="109"/>
        <end position="128"/>
    </location>
</feature>
<feature type="transmembrane region" description="Helical" evidence="5">
    <location>
        <begin position="322"/>
        <end position="338"/>
    </location>
</feature>
<feature type="transmembrane region" description="Helical" evidence="5">
    <location>
        <begin position="212"/>
        <end position="233"/>
    </location>
</feature>
<dbReference type="InterPro" id="IPR007016">
    <property type="entry name" value="O-antigen_ligase-rel_domated"/>
</dbReference>
<keyword evidence="8" id="KW-1185">Reference proteome</keyword>
<evidence type="ECO:0000256" key="1">
    <source>
        <dbReference type="ARBA" id="ARBA00004141"/>
    </source>
</evidence>
<evidence type="ECO:0000256" key="2">
    <source>
        <dbReference type="ARBA" id="ARBA00022692"/>
    </source>
</evidence>
<organism evidence="7 8">
    <name type="scientific">[Clostridium] cellulosi</name>
    <dbReference type="NCBI Taxonomy" id="29343"/>
    <lineage>
        <taxon>Bacteria</taxon>
        <taxon>Bacillati</taxon>
        <taxon>Bacillota</taxon>
        <taxon>Clostridia</taxon>
        <taxon>Eubacteriales</taxon>
        <taxon>Oscillospiraceae</taxon>
        <taxon>Oscillospiraceae incertae sedis</taxon>
    </lineage>
</organism>
<evidence type="ECO:0000259" key="6">
    <source>
        <dbReference type="Pfam" id="PF04932"/>
    </source>
</evidence>
<feature type="transmembrane region" description="Helical" evidence="5">
    <location>
        <begin position="80"/>
        <end position="97"/>
    </location>
</feature>
<evidence type="ECO:0000313" key="8">
    <source>
        <dbReference type="Proteomes" id="UP000032431"/>
    </source>
</evidence>
<dbReference type="STRING" id="29343.CCDG5_1281"/>
<sequence>MIAHLKKIYREIGRDGLVLIACTLSLFFASYLCVVVQFLAFIYAIRKYSLKRILSAPYAILPTILLVPGLAVGFYYKNYLGLMILIMFFMLYIFSIYEKFMMTEQIRDCIIYTAIISSIIAAIAAAVQKYPNPNFRSVSLFLNANFYGYLCELMLVLIIYAFYCWGPKPIFFIAAAANALGMWMSGCRSAWLATAAGIVVLIICLKKYRHLIFAAIAFGFLSALALLFPEFFFPRLQSLSNDKSLRVLIWKTAWGYVKENPIFGHGMFAYYTLSTGRAHNAHAHDFILDVLVNFGIVGFIIVAIFIFLIMRDLIKNLKYNKTCALVIAALSAAFVHGIDDIPFIGVQTSSFTILIIALAGTYGIYTKPELLHNADDLECNTDE</sequence>
<feature type="transmembrane region" description="Helical" evidence="5">
    <location>
        <begin position="140"/>
        <end position="162"/>
    </location>
</feature>
<dbReference type="KEGG" id="ccel:CCDG5_1281"/>
<dbReference type="GO" id="GO:0016020">
    <property type="term" value="C:membrane"/>
    <property type="evidence" value="ECO:0007669"/>
    <property type="project" value="UniProtKB-SubCell"/>
</dbReference>
<dbReference type="Proteomes" id="UP000032431">
    <property type="component" value="Chromosome I"/>
</dbReference>
<dbReference type="PANTHER" id="PTHR37422">
    <property type="entry name" value="TEICHURONIC ACID BIOSYNTHESIS PROTEIN TUAE"/>
    <property type="match status" value="1"/>
</dbReference>
<evidence type="ECO:0000256" key="5">
    <source>
        <dbReference type="SAM" id="Phobius"/>
    </source>
</evidence>
<accession>A0A078KTB1</accession>
<comment type="subcellular location">
    <subcellularLocation>
        <location evidence="1">Membrane</location>
        <topology evidence="1">Multi-pass membrane protein</topology>
    </subcellularLocation>
</comment>
<proteinExistence type="predicted"/>
<dbReference type="HOGENOM" id="CLU_057670_0_0_9"/>
<feature type="transmembrane region" description="Helical" evidence="5">
    <location>
        <begin position="17"/>
        <end position="44"/>
    </location>
</feature>
<dbReference type="AlphaFoldDB" id="A0A078KTB1"/>
<feature type="transmembrane region" description="Helical" evidence="5">
    <location>
        <begin position="56"/>
        <end position="74"/>
    </location>
</feature>
<feature type="domain" description="O-antigen ligase-related" evidence="6">
    <location>
        <begin position="174"/>
        <end position="302"/>
    </location>
</feature>
<gene>
    <name evidence="7" type="ORF">CCDG5_1281</name>
</gene>
<name>A0A078KTB1_9FIRM</name>
<protein>
    <submittedName>
        <fullName evidence="7">Putative membrane protein</fullName>
    </submittedName>
</protein>
<feature type="transmembrane region" description="Helical" evidence="5">
    <location>
        <begin position="190"/>
        <end position="205"/>
    </location>
</feature>
<feature type="transmembrane region" description="Helical" evidence="5">
    <location>
        <begin position="344"/>
        <end position="365"/>
    </location>
</feature>